<protein>
    <submittedName>
        <fullName evidence="1">Uncharacterized protein</fullName>
    </submittedName>
</protein>
<dbReference type="AlphaFoldDB" id="A0A6A6XNF3"/>
<evidence type="ECO:0000313" key="1">
    <source>
        <dbReference type="EMBL" id="KAF2797663.1"/>
    </source>
</evidence>
<proteinExistence type="predicted"/>
<name>A0A6A6XNF3_9PLEO</name>
<dbReference type="Proteomes" id="UP000799757">
    <property type="component" value="Unassembled WGS sequence"/>
</dbReference>
<dbReference type="EMBL" id="MU001801">
    <property type="protein sequence ID" value="KAF2797663.1"/>
    <property type="molecule type" value="Genomic_DNA"/>
</dbReference>
<organism evidence="1 2">
    <name type="scientific">Melanomma pulvis-pyrius CBS 109.77</name>
    <dbReference type="NCBI Taxonomy" id="1314802"/>
    <lineage>
        <taxon>Eukaryota</taxon>
        <taxon>Fungi</taxon>
        <taxon>Dikarya</taxon>
        <taxon>Ascomycota</taxon>
        <taxon>Pezizomycotina</taxon>
        <taxon>Dothideomycetes</taxon>
        <taxon>Pleosporomycetidae</taxon>
        <taxon>Pleosporales</taxon>
        <taxon>Melanommataceae</taxon>
        <taxon>Melanomma</taxon>
    </lineage>
</organism>
<accession>A0A6A6XNF3</accession>
<keyword evidence="2" id="KW-1185">Reference proteome</keyword>
<evidence type="ECO:0000313" key="2">
    <source>
        <dbReference type="Proteomes" id="UP000799757"/>
    </source>
</evidence>
<reference evidence="1" key="1">
    <citation type="journal article" date="2020" name="Stud. Mycol.">
        <title>101 Dothideomycetes genomes: a test case for predicting lifestyles and emergence of pathogens.</title>
        <authorList>
            <person name="Haridas S."/>
            <person name="Albert R."/>
            <person name="Binder M."/>
            <person name="Bloem J."/>
            <person name="Labutti K."/>
            <person name="Salamov A."/>
            <person name="Andreopoulos B."/>
            <person name="Baker S."/>
            <person name="Barry K."/>
            <person name="Bills G."/>
            <person name="Bluhm B."/>
            <person name="Cannon C."/>
            <person name="Castanera R."/>
            <person name="Culley D."/>
            <person name="Daum C."/>
            <person name="Ezra D."/>
            <person name="Gonzalez J."/>
            <person name="Henrissat B."/>
            <person name="Kuo A."/>
            <person name="Liang C."/>
            <person name="Lipzen A."/>
            <person name="Lutzoni F."/>
            <person name="Magnuson J."/>
            <person name="Mondo S."/>
            <person name="Nolan M."/>
            <person name="Ohm R."/>
            <person name="Pangilinan J."/>
            <person name="Park H.-J."/>
            <person name="Ramirez L."/>
            <person name="Alfaro M."/>
            <person name="Sun H."/>
            <person name="Tritt A."/>
            <person name="Yoshinaga Y."/>
            <person name="Zwiers L.-H."/>
            <person name="Turgeon B."/>
            <person name="Goodwin S."/>
            <person name="Spatafora J."/>
            <person name="Crous P."/>
            <person name="Grigoriev I."/>
        </authorList>
    </citation>
    <scope>NUCLEOTIDE SEQUENCE</scope>
    <source>
        <strain evidence="1">CBS 109.77</strain>
    </source>
</reference>
<sequence>MQGWLPALLSQPGRKCARAAATAVCDWAMEGPGVSADGVSMPAKNKKARPQHHGHVRGGLRAAKAQVIGAHGLASQGTAAHREIVSAPWVGSWTWLSWNAHTQPLRRAVGRLRVHLGQVHIDSASLTAESGQAAIRAAMALLARCGTARPQSDAWRVWQAGLKQFHTLWCGGWWPHSTAEGAGRTKQTTTARESERRRDMLNCSNFLVWEASNLAVISSWFMVPGLAELDSASRIKRVAMALGGS</sequence>
<gene>
    <name evidence="1" type="ORF">K505DRAFT_397592</name>
</gene>